<evidence type="ECO:0000256" key="1">
    <source>
        <dbReference type="SAM" id="Phobius"/>
    </source>
</evidence>
<reference evidence="2 3" key="1">
    <citation type="submission" date="2020-04" db="EMBL/GenBank/DDBJ databases">
        <title>Draft Genome Sequence of Streptomyces morookaense DSM 40503, an 8-azaguanine-producing strain.</title>
        <authorList>
            <person name="Qi J."/>
            <person name="Gao J.-M."/>
        </authorList>
    </citation>
    <scope>NUCLEOTIDE SEQUENCE [LARGE SCALE GENOMIC DNA]</scope>
    <source>
        <strain evidence="2 3">DSM 40503</strain>
    </source>
</reference>
<keyword evidence="3" id="KW-1185">Reference proteome</keyword>
<protein>
    <submittedName>
        <fullName evidence="2">Uncharacterized protein</fullName>
    </submittedName>
</protein>
<sequence>MQRYLDFMLIRFGLVAGGIVVLALVVFAVALTLKRRGRLDQVRRHADPAVRAAMRSAARRLGDRR</sequence>
<keyword evidence="1" id="KW-0472">Membrane</keyword>
<proteinExistence type="predicted"/>
<dbReference type="Proteomes" id="UP000587462">
    <property type="component" value="Unassembled WGS sequence"/>
</dbReference>
<feature type="transmembrane region" description="Helical" evidence="1">
    <location>
        <begin position="12"/>
        <end position="33"/>
    </location>
</feature>
<organism evidence="2 3">
    <name type="scientific">Streptomyces morookaense</name>
    <name type="common">Streptoverticillium morookaense</name>
    <dbReference type="NCBI Taxonomy" id="1970"/>
    <lineage>
        <taxon>Bacteria</taxon>
        <taxon>Bacillati</taxon>
        <taxon>Actinomycetota</taxon>
        <taxon>Actinomycetes</taxon>
        <taxon>Kitasatosporales</taxon>
        <taxon>Streptomycetaceae</taxon>
        <taxon>Streptomyces</taxon>
    </lineage>
</organism>
<dbReference type="AlphaFoldDB" id="A0A7Y7AZT6"/>
<dbReference type="EMBL" id="JABBXF010000002">
    <property type="protein sequence ID" value="NVK76255.1"/>
    <property type="molecule type" value="Genomic_DNA"/>
</dbReference>
<evidence type="ECO:0000313" key="3">
    <source>
        <dbReference type="Proteomes" id="UP000587462"/>
    </source>
</evidence>
<keyword evidence="1" id="KW-0812">Transmembrane</keyword>
<keyword evidence="1" id="KW-1133">Transmembrane helix</keyword>
<dbReference type="RefSeq" id="WP_171078055.1">
    <property type="nucleotide sequence ID" value="NZ_BNBU01000007.1"/>
</dbReference>
<name>A0A7Y7AZT6_STRMO</name>
<gene>
    <name evidence="2" type="ORF">HG542_01115</name>
</gene>
<comment type="caution">
    <text evidence="2">The sequence shown here is derived from an EMBL/GenBank/DDBJ whole genome shotgun (WGS) entry which is preliminary data.</text>
</comment>
<evidence type="ECO:0000313" key="2">
    <source>
        <dbReference type="EMBL" id="NVK76255.1"/>
    </source>
</evidence>
<accession>A0A7Y7AZT6</accession>